<evidence type="ECO:0000313" key="3">
    <source>
        <dbReference type="Proteomes" id="UP000247702"/>
    </source>
</evidence>
<dbReference type="EMBL" id="BEXD01001469">
    <property type="protein sequence ID" value="GBB94259.1"/>
    <property type="molecule type" value="Genomic_DNA"/>
</dbReference>
<evidence type="ECO:0000313" key="2">
    <source>
        <dbReference type="EMBL" id="GES85885.1"/>
    </source>
</evidence>
<sequence>MSSTAATLDLDLTNQLMNMQPMQPISQLNELFYQPPNDDNFYHVTFKLISQPSENSEVDYDYEFFYDTNYYVTCKLFPLSLIIDMLNKEIYEIDFDVYDLRRKRTLTLNKKINLERSLKQDLPFLEEQILKSDFTNVLIDQILTTQQSLQSNELRLFYQPPNDVNIYNVTSKITLQDHHQNDDDDYDYEFFYQISDDLRHVTCKLLPSSLITGILNKKIYGIDFDTSELKRKHTLNLQQKLNLELNLRQIFLHIHEKEMRSDHEGNTISFRGNIESNATQTVSVIDSQSYFDNDMSHDGHENSI</sequence>
<protein>
    <submittedName>
        <fullName evidence="1">Uncharacterized protein</fullName>
    </submittedName>
</protein>
<keyword evidence="3" id="KW-1185">Reference proteome</keyword>
<name>A0A2Z6R944_9GLOM</name>
<gene>
    <name evidence="2" type="ORF">RCL2_001298200</name>
    <name evidence="1" type="ORF">RclHR1_02320014</name>
</gene>
<dbReference type="AlphaFoldDB" id="A0A2Z6R944"/>
<comment type="caution">
    <text evidence="1">The sequence shown here is derived from an EMBL/GenBank/DDBJ whole genome shotgun (WGS) entry which is preliminary data.</text>
</comment>
<dbReference type="Proteomes" id="UP000615446">
    <property type="component" value="Unassembled WGS sequence"/>
</dbReference>
<organism evidence="1 3">
    <name type="scientific">Rhizophagus clarus</name>
    <dbReference type="NCBI Taxonomy" id="94130"/>
    <lineage>
        <taxon>Eukaryota</taxon>
        <taxon>Fungi</taxon>
        <taxon>Fungi incertae sedis</taxon>
        <taxon>Mucoromycota</taxon>
        <taxon>Glomeromycotina</taxon>
        <taxon>Glomeromycetes</taxon>
        <taxon>Glomerales</taxon>
        <taxon>Glomeraceae</taxon>
        <taxon>Rhizophagus</taxon>
    </lineage>
</organism>
<dbReference type="Proteomes" id="UP000247702">
    <property type="component" value="Unassembled WGS sequence"/>
</dbReference>
<reference evidence="1 3" key="1">
    <citation type="submission" date="2017-11" db="EMBL/GenBank/DDBJ databases">
        <title>The genome of Rhizophagus clarus HR1 reveals common genetic basis of auxotrophy among arbuscular mycorrhizal fungi.</title>
        <authorList>
            <person name="Kobayashi Y."/>
        </authorList>
    </citation>
    <scope>NUCLEOTIDE SEQUENCE [LARGE SCALE GENOMIC DNA]</scope>
    <source>
        <strain evidence="1 3">HR1</strain>
    </source>
</reference>
<proteinExistence type="predicted"/>
<evidence type="ECO:0000313" key="1">
    <source>
        <dbReference type="EMBL" id="GBB94259.1"/>
    </source>
</evidence>
<dbReference type="OrthoDB" id="2307154at2759"/>
<dbReference type="EMBL" id="BLAL01000158">
    <property type="protein sequence ID" value="GES85885.1"/>
    <property type="molecule type" value="Genomic_DNA"/>
</dbReference>
<reference evidence="2" key="2">
    <citation type="submission" date="2019-10" db="EMBL/GenBank/DDBJ databases">
        <title>Conservation and host-specific expression of non-tandemly repeated heterogenous ribosome RNA gene in arbuscular mycorrhizal fungi.</title>
        <authorList>
            <person name="Maeda T."/>
            <person name="Kobayashi Y."/>
            <person name="Nakagawa T."/>
            <person name="Ezawa T."/>
            <person name="Yamaguchi K."/>
            <person name="Bino T."/>
            <person name="Nishimoto Y."/>
            <person name="Shigenobu S."/>
            <person name="Kawaguchi M."/>
        </authorList>
    </citation>
    <scope>NUCLEOTIDE SEQUENCE</scope>
    <source>
        <strain evidence="2">HR1</strain>
    </source>
</reference>
<accession>A0A2Z6R944</accession>